<dbReference type="InterPro" id="IPR028098">
    <property type="entry name" value="Glyco_trans_4-like_N"/>
</dbReference>
<dbReference type="AlphaFoldDB" id="B8GVB2"/>
<dbReference type="PANTHER" id="PTHR12526">
    <property type="entry name" value="GLYCOSYLTRANSFERASE"/>
    <property type="match status" value="1"/>
</dbReference>
<keyword evidence="4" id="KW-1185">Reference proteome</keyword>
<dbReference type="HOGENOM" id="CLU_009583_0_3_6"/>
<evidence type="ECO:0000313" key="3">
    <source>
        <dbReference type="EMBL" id="ACL73458.1"/>
    </source>
</evidence>
<name>B8GVB2_THISH</name>
<dbReference type="eggNOG" id="COG0438">
    <property type="taxonomic scope" value="Bacteria"/>
</dbReference>
<feature type="domain" description="Glycosyl transferase family 1" evidence="1">
    <location>
        <begin position="180"/>
        <end position="339"/>
    </location>
</feature>
<gene>
    <name evidence="3" type="ordered locus">Tgr7_2380</name>
</gene>
<dbReference type="STRING" id="396588.Tgr7_2380"/>
<proteinExistence type="predicted"/>
<dbReference type="CDD" id="cd03801">
    <property type="entry name" value="GT4_PimA-like"/>
    <property type="match status" value="1"/>
</dbReference>
<dbReference type="EMBL" id="CP001339">
    <property type="protein sequence ID" value="ACL73458.1"/>
    <property type="molecule type" value="Genomic_DNA"/>
</dbReference>
<dbReference type="GO" id="GO:1901135">
    <property type="term" value="P:carbohydrate derivative metabolic process"/>
    <property type="evidence" value="ECO:0007669"/>
    <property type="project" value="UniProtKB-ARBA"/>
</dbReference>
<dbReference type="Gene3D" id="3.40.50.2000">
    <property type="entry name" value="Glycogen Phosphorylase B"/>
    <property type="match status" value="2"/>
</dbReference>
<protein>
    <submittedName>
        <fullName evidence="3">Glycosyl transferase group 1</fullName>
    </submittedName>
</protein>
<sequence length="371" mass="41849">MIVNSALYIGGAENVTAALCRGLNRNLFDISVVHLKGHGQIAKDLEREGYEVIGLPPRKSGRRDLLTFLKLRHLMAERRVQLVHTQDIHAMVDASLSVMTLPHIKHVTTFHYGNYPRNNRRYHYLEKFFHRFPDRLIAVGEVQRQSIAQTYHLESEALSVIRNGVTDSYRRARIEDKDRVRQGADVVIGSISTLIEQKGIDDLLKAARILADQGLKFRLVIVGDGHLRGALEAYARELNLNGYVEFLGWIEDAASRVLPWLDIFVQSSLWEAMSMVVLEAMSCRCAVVATTVGDNPYVIRDGQSGALVSSNAPKELAASLCVLIGDSEMRMRFAEQARRDYEANYTASRMCLDYEAMYLNVIRGADIKVDR</sequence>
<dbReference type="InterPro" id="IPR001296">
    <property type="entry name" value="Glyco_trans_1"/>
</dbReference>
<accession>B8GVB2</accession>
<reference evidence="3 4" key="1">
    <citation type="journal article" date="2011" name="Stand. Genomic Sci.">
        <title>Complete genome sequence of 'Thioalkalivibrio sulfidophilus' HL-EbGr7.</title>
        <authorList>
            <person name="Muyzer G."/>
            <person name="Sorokin D.Y."/>
            <person name="Mavromatis K."/>
            <person name="Lapidus A."/>
            <person name="Clum A."/>
            <person name="Ivanova N."/>
            <person name="Pati A."/>
            <person name="d'Haeseleer P."/>
            <person name="Woyke T."/>
            <person name="Kyrpides N.C."/>
        </authorList>
    </citation>
    <scope>NUCLEOTIDE SEQUENCE [LARGE SCALE GENOMIC DNA]</scope>
    <source>
        <strain evidence="3 4">HL-EbGR7</strain>
    </source>
</reference>
<keyword evidence="3" id="KW-0808">Transferase</keyword>
<dbReference type="Pfam" id="PF13439">
    <property type="entry name" value="Glyco_transf_4"/>
    <property type="match status" value="1"/>
</dbReference>
<dbReference type="CAZy" id="GT4">
    <property type="family name" value="Glycosyltransferase Family 4"/>
</dbReference>
<dbReference type="Pfam" id="PF00534">
    <property type="entry name" value="Glycos_transf_1"/>
    <property type="match status" value="1"/>
</dbReference>
<dbReference type="KEGG" id="tgr:Tgr7_2380"/>
<dbReference type="Proteomes" id="UP000002383">
    <property type="component" value="Chromosome"/>
</dbReference>
<dbReference type="GO" id="GO:0016757">
    <property type="term" value="F:glycosyltransferase activity"/>
    <property type="evidence" value="ECO:0007669"/>
    <property type="project" value="InterPro"/>
</dbReference>
<evidence type="ECO:0000259" key="1">
    <source>
        <dbReference type="Pfam" id="PF00534"/>
    </source>
</evidence>
<evidence type="ECO:0000313" key="4">
    <source>
        <dbReference type="Proteomes" id="UP000002383"/>
    </source>
</evidence>
<organism evidence="3 4">
    <name type="scientific">Thioalkalivibrio sulfidiphilus (strain HL-EbGR7)</name>
    <dbReference type="NCBI Taxonomy" id="396588"/>
    <lineage>
        <taxon>Bacteria</taxon>
        <taxon>Pseudomonadati</taxon>
        <taxon>Pseudomonadota</taxon>
        <taxon>Gammaproteobacteria</taxon>
        <taxon>Chromatiales</taxon>
        <taxon>Ectothiorhodospiraceae</taxon>
        <taxon>Thioalkalivibrio</taxon>
    </lineage>
</organism>
<dbReference type="SUPFAM" id="SSF53756">
    <property type="entry name" value="UDP-Glycosyltransferase/glycogen phosphorylase"/>
    <property type="match status" value="1"/>
</dbReference>
<evidence type="ECO:0000259" key="2">
    <source>
        <dbReference type="Pfam" id="PF13439"/>
    </source>
</evidence>
<feature type="domain" description="Glycosyltransferase subfamily 4-like N-terminal" evidence="2">
    <location>
        <begin position="9"/>
        <end position="166"/>
    </location>
</feature>